<gene>
    <name evidence="1" type="ordered locus">Pedsa_0500</name>
</gene>
<dbReference type="RefSeq" id="WP_013631584.1">
    <property type="nucleotide sequence ID" value="NC_015177.1"/>
</dbReference>
<reference evidence="1 2" key="1">
    <citation type="journal article" date="2011" name="Stand. Genomic Sci.">
        <title>Complete genome sequence of the gliding, heparinolytic Pedobacter saltans type strain (113).</title>
        <authorList>
            <person name="Liolios K."/>
            <person name="Sikorski J."/>
            <person name="Lu M."/>
            <person name="Nolan M."/>
            <person name="Lapidus A."/>
            <person name="Lucas S."/>
            <person name="Hammon N."/>
            <person name="Deshpande S."/>
            <person name="Cheng J.F."/>
            <person name="Tapia R."/>
            <person name="Han C."/>
            <person name="Goodwin L."/>
            <person name="Pitluck S."/>
            <person name="Huntemann M."/>
            <person name="Ivanova N."/>
            <person name="Pagani I."/>
            <person name="Mavromatis K."/>
            <person name="Ovchinikova G."/>
            <person name="Pati A."/>
            <person name="Chen A."/>
            <person name="Palaniappan K."/>
            <person name="Land M."/>
            <person name="Hauser L."/>
            <person name="Brambilla E.M."/>
            <person name="Kotsyurbenko O."/>
            <person name="Rohde M."/>
            <person name="Tindall B.J."/>
            <person name="Abt B."/>
            <person name="Goker M."/>
            <person name="Detter J.C."/>
            <person name="Woyke T."/>
            <person name="Bristow J."/>
            <person name="Eisen J.A."/>
            <person name="Markowitz V."/>
            <person name="Hugenholtz P."/>
            <person name="Klenk H.P."/>
            <person name="Kyrpides N.C."/>
        </authorList>
    </citation>
    <scope>NUCLEOTIDE SEQUENCE [LARGE SCALE GENOMIC DNA]</scope>
    <source>
        <strain evidence="2">ATCC 51119 / DSM 12145 / JCM 21818 / LMG 10337 / NBRC 100064 / NCIMB 13643</strain>
    </source>
</reference>
<evidence type="ECO:0000313" key="1">
    <source>
        <dbReference type="EMBL" id="ADY51081.1"/>
    </source>
</evidence>
<dbReference type="EMBL" id="CP002545">
    <property type="protein sequence ID" value="ADY51081.1"/>
    <property type="molecule type" value="Genomic_DNA"/>
</dbReference>
<dbReference type="HOGENOM" id="CLU_1804263_0_0_10"/>
<reference evidence="2" key="2">
    <citation type="submission" date="2011-02" db="EMBL/GenBank/DDBJ databases">
        <title>The complete genome of Pedobacter saltans DSM 12145.</title>
        <authorList>
            <consortium name="US DOE Joint Genome Institute (JGI-PGF)"/>
            <person name="Lucas S."/>
            <person name="Copeland A."/>
            <person name="Lapidus A."/>
            <person name="Bruce D."/>
            <person name="Goodwin L."/>
            <person name="Pitluck S."/>
            <person name="Kyrpides N."/>
            <person name="Mavromatis K."/>
            <person name="Pagani I."/>
            <person name="Ivanova N."/>
            <person name="Ovchinnikova G."/>
            <person name="Lu M."/>
            <person name="Detter J.C."/>
            <person name="Han C."/>
            <person name="Land M."/>
            <person name="Hauser L."/>
            <person name="Markowitz V."/>
            <person name="Cheng J.-F."/>
            <person name="Hugenholtz P."/>
            <person name="Woyke T."/>
            <person name="Wu D."/>
            <person name="Tindall B."/>
            <person name="Pomrenke H.G."/>
            <person name="Brambilla E."/>
            <person name="Klenk H.-P."/>
            <person name="Eisen J.A."/>
        </authorList>
    </citation>
    <scope>NUCLEOTIDE SEQUENCE [LARGE SCALE GENOMIC DNA]</scope>
    <source>
        <strain evidence="2">ATCC 51119 / DSM 12145 / JCM 21818 / LMG 10337 / NBRC 100064 / NCIMB 13643</strain>
    </source>
</reference>
<evidence type="ECO:0008006" key="3">
    <source>
        <dbReference type="Google" id="ProtNLM"/>
    </source>
</evidence>
<keyword evidence="2" id="KW-1185">Reference proteome</keyword>
<dbReference type="Proteomes" id="UP000000310">
    <property type="component" value="Chromosome"/>
</dbReference>
<name>F0S6K5_PSESL</name>
<protein>
    <recommendedName>
        <fullName evidence="3">Lipocalin-like domain-containing protein</fullName>
    </recommendedName>
</protein>
<dbReference type="OrthoDB" id="708275at2"/>
<evidence type="ECO:0000313" key="2">
    <source>
        <dbReference type="Proteomes" id="UP000000310"/>
    </source>
</evidence>
<sequence length="134" mass="15399">MKKTFFLLISVIIIVLSCKSEEKEQIVVADFSGKWQFKTRVLIYTPGGKPNQKYTINDGAIFTFGVDSSFKSSKFNCEGHYSYESNILTINLPCDPLFINKKYNFQFAGANELHLDPQIIECDEGCYYILEKIR</sequence>
<dbReference type="PROSITE" id="PS51257">
    <property type="entry name" value="PROKAR_LIPOPROTEIN"/>
    <property type="match status" value="1"/>
</dbReference>
<dbReference type="AlphaFoldDB" id="F0S6K5"/>
<organism evidence="1 2">
    <name type="scientific">Pseudopedobacter saltans (strain ATCC 51119 / DSM 12145 / JCM 21818 / CCUG 39354 / LMG 10337 / NBRC 100064 / NCIMB 13643)</name>
    <name type="common">Pedobacter saltans</name>
    <dbReference type="NCBI Taxonomy" id="762903"/>
    <lineage>
        <taxon>Bacteria</taxon>
        <taxon>Pseudomonadati</taxon>
        <taxon>Bacteroidota</taxon>
        <taxon>Sphingobacteriia</taxon>
        <taxon>Sphingobacteriales</taxon>
        <taxon>Sphingobacteriaceae</taxon>
        <taxon>Pseudopedobacter</taxon>
    </lineage>
</organism>
<dbReference type="KEGG" id="psn:Pedsa_0500"/>
<proteinExistence type="predicted"/>
<accession>F0S6K5</accession>
<dbReference type="STRING" id="762903.Pedsa_0500"/>